<evidence type="ECO:0000313" key="1">
    <source>
        <dbReference type="EMBL" id="GAS95695.1"/>
    </source>
</evidence>
<dbReference type="Proteomes" id="UP000069443">
    <property type="component" value="Unassembled WGS sequence"/>
</dbReference>
<keyword evidence="1" id="KW-0346">Stress response</keyword>
<dbReference type="EMBL" id="BCSY01000042">
    <property type="protein sequence ID" value="GAS95695.1"/>
    <property type="molecule type" value="Genomic_DNA"/>
</dbReference>
<proteinExistence type="predicted"/>
<gene>
    <name evidence="1" type="ORF">RMCC_2661</name>
</gene>
<name>A0A100WCQ6_MYCCR</name>
<dbReference type="RefSeq" id="WP_230022531.1">
    <property type="nucleotide sequence ID" value="NZ_BCSY01000042.1"/>
</dbReference>
<dbReference type="STRING" id="228230.RMCC_2661"/>
<evidence type="ECO:0000313" key="2">
    <source>
        <dbReference type="Proteomes" id="UP000069443"/>
    </source>
</evidence>
<reference evidence="2" key="2">
    <citation type="submission" date="2016-02" db="EMBL/GenBank/DDBJ databases">
        <title>Draft genome sequence of five rapidly growing Mycobacterium species.</title>
        <authorList>
            <person name="Katahira K."/>
            <person name="Gotou Y."/>
            <person name="Iida K."/>
            <person name="Ogura Y."/>
            <person name="Hayashi T."/>
        </authorList>
    </citation>
    <scope>NUCLEOTIDE SEQUENCE [LARGE SCALE GENOMIC DNA]</scope>
    <source>
        <strain evidence="2">JCM15298</strain>
    </source>
</reference>
<protein>
    <submittedName>
        <fullName evidence="1">Heat shock protein DnaJ domain-containing protei n</fullName>
    </submittedName>
</protein>
<dbReference type="AlphaFoldDB" id="A0A100WCQ6"/>
<comment type="caution">
    <text evidence="1">The sequence shown here is derived from an EMBL/GenBank/DDBJ whole genome shotgun (WGS) entry which is preliminary data.</text>
</comment>
<keyword evidence="2" id="KW-1185">Reference proteome</keyword>
<accession>A0A100WCQ6</accession>
<organism evidence="1 2">
    <name type="scientific">Mycolicibacterium canariasense</name>
    <name type="common">Mycobacterium canariasense</name>
    <dbReference type="NCBI Taxonomy" id="228230"/>
    <lineage>
        <taxon>Bacteria</taxon>
        <taxon>Bacillati</taxon>
        <taxon>Actinomycetota</taxon>
        <taxon>Actinomycetes</taxon>
        <taxon>Mycobacteriales</taxon>
        <taxon>Mycobacteriaceae</taxon>
        <taxon>Mycolicibacterium</taxon>
    </lineage>
</organism>
<reference evidence="2" key="1">
    <citation type="journal article" date="2016" name="Genome Announc.">
        <title>Draft Genome Sequences of Five Rapidly Growing Mycobacterium Species, M. thermoresistibile, M. fortuitum subsp. acetamidolyticum, M. canariasense, M. brisbanense, and M. novocastrense.</title>
        <authorList>
            <person name="Katahira K."/>
            <person name="Ogura Y."/>
            <person name="Gotoh Y."/>
            <person name="Hayashi T."/>
        </authorList>
    </citation>
    <scope>NUCLEOTIDE SEQUENCE [LARGE SCALE GENOMIC DNA]</scope>
    <source>
        <strain evidence="2">JCM15298</strain>
    </source>
</reference>
<sequence length="210" mass="22878">MSRYPDGMVLRPSQSWPGPFPTEHVRSPFSAPLSTTLSELDRELWYLGTGSRNAPSVLAMALSEGDFRKVDGLPRANARPDHPGVVLYIESMVGPLSYPCAKFDSWTDNLRAITLGLNGLRRLERYGITSANEQYAGWKALPAAGAVAATGAEDAEAQLRRVSGLADETDLNRVYRVARANTHTDRGGDRAGWDAVEAAGDVLRRHGRLT</sequence>